<dbReference type="InterPro" id="IPR006311">
    <property type="entry name" value="TAT_signal"/>
</dbReference>
<dbReference type="Pfam" id="PF03480">
    <property type="entry name" value="DctP"/>
    <property type="match status" value="1"/>
</dbReference>
<dbReference type="HOGENOM" id="CLU_036176_0_1_10"/>
<dbReference type="STRING" id="290512.Paes_0394"/>
<dbReference type="Gene3D" id="3.40.190.170">
    <property type="entry name" value="Bacterial extracellular solute-binding protein, family 7"/>
    <property type="match status" value="1"/>
</dbReference>
<proteinExistence type="predicted"/>
<feature type="chain" id="PRO_5002822906" evidence="4">
    <location>
        <begin position="32"/>
        <end position="379"/>
    </location>
</feature>
<evidence type="ECO:0000256" key="4">
    <source>
        <dbReference type="SAM" id="SignalP"/>
    </source>
</evidence>
<dbReference type="InterPro" id="IPR026289">
    <property type="entry name" value="SBP_TakP-like"/>
</dbReference>
<dbReference type="RefSeq" id="WP_012504988.1">
    <property type="nucleotide sequence ID" value="NC_011059.1"/>
</dbReference>
<keyword evidence="6" id="KW-1185">Reference proteome</keyword>
<dbReference type="PIRSF" id="PIRSF039026">
    <property type="entry name" value="SiaP"/>
    <property type="match status" value="1"/>
</dbReference>
<dbReference type="EMBL" id="CP001108">
    <property type="protein sequence ID" value="ACF45451.1"/>
    <property type="molecule type" value="Genomic_DNA"/>
</dbReference>
<dbReference type="PANTHER" id="PTHR33376:SF5">
    <property type="entry name" value="EXTRACYTOPLASMIC SOLUTE RECEPTOR PROTEIN"/>
    <property type="match status" value="1"/>
</dbReference>
<sequence>MFMNDHSRRSFLKRSLQAGAASLALGTPFLAAGCATPSSSPSDAPAVHTRKKFQWKLLTTWPPSFPVIQDGPKLLAKWVNEMSNGQLDIQVYGGGELVPSLEAFDAVSQGTAEMGHGASYYWAGKVPAAQFFSAVPFGMNPQQMNSWLQSGGGMELWEKVYAPFNLIPLQGGNTAIQMGGWFNKQINSAADLKGLKMRIPGLGGKVISKAGGSAILSAGGEIYTNLERGVIDATEWIGPYHDYMMGFYKVARYYYYPGWHEPGTNLEFFINTNAFQQLPSDLQLIVRTAAAKVNHWMLSEFESKNNIYLQKLVTEEKVDLRPFPSEVIEQLRRYSSEVIDELVLNDSQSRDVYQAYNSFRSSIAPWNEISEKIYYTENL</sequence>
<dbReference type="PANTHER" id="PTHR33376">
    <property type="match status" value="1"/>
</dbReference>
<dbReference type="GO" id="GO:0046872">
    <property type="term" value="F:metal ion binding"/>
    <property type="evidence" value="ECO:0007669"/>
    <property type="project" value="UniProtKB-KW"/>
</dbReference>
<accession>B4S4V3</accession>
<dbReference type="InterPro" id="IPR038404">
    <property type="entry name" value="TRAP_DctP_sf"/>
</dbReference>
<feature type="binding site" evidence="3">
    <location>
        <position position="235"/>
    </location>
    <ligand>
        <name>substrate</name>
    </ligand>
</feature>
<dbReference type="AlphaFoldDB" id="B4S4V3"/>
<dbReference type="InterPro" id="IPR018389">
    <property type="entry name" value="DctP_fam"/>
</dbReference>
<evidence type="ECO:0000256" key="3">
    <source>
        <dbReference type="PIRSR" id="PIRSR039026-2"/>
    </source>
</evidence>
<protein>
    <submittedName>
        <fullName evidence="5">TRAP dicarboxylate transporter-DctP subunit</fullName>
    </submittedName>
</protein>
<feature type="binding site" evidence="2">
    <location>
        <position position="177"/>
    </location>
    <ligand>
        <name>substrate</name>
    </ligand>
</feature>
<evidence type="ECO:0000256" key="1">
    <source>
        <dbReference type="ARBA" id="ARBA00022729"/>
    </source>
</evidence>
<dbReference type="PROSITE" id="PS51318">
    <property type="entry name" value="TAT"/>
    <property type="match status" value="1"/>
</dbReference>
<gene>
    <name evidence="5" type="ordered locus">Paes_0394</name>
</gene>
<dbReference type="GO" id="GO:0031317">
    <property type="term" value="C:tripartite ATP-independent periplasmic transporter complex"/>
    <property type="evidence" value="ECO:0007669"/>
    <property type="project" value="InterPro"/>
</dbReference>
<organism evidence="5 6">
    <name type="scientific">Prosthecochloris aestuarii (strain DSM 271 / SK 413)</name>
    <dbReference type="NCBI Taxonomy" id="290512"/>
    <lineage>
        <taxon>Bacteria</taxon>
        <taxon>Pseudomonadati</taxon>
        <taxon>Chlorobiota</taxon>
        <taxon>Chlorobiia</taxon>
        <taxon>Chlorobiales</taxon>
        <taxon>Chlorobiaceae</taxon>
        <taxon>Prosthecochloris</taxon>
    </lineage>
</organism>
<dbReference type="Proteomes" id="UP000002725">
    <property type="component" value="Chromosome"/>
</dbReference>
<keyword evidence="1 4" id="KW-0732">Signal</keyword>
<feature type="binding site" evidence="2">
    <location>
        <position position="198"/>
    </location>
    <ligand>
        <name>substrate</name>
    </ligand>
</feature>
<evidence type="ECO:0000313" key="5">
    <source>
        <dbReference type="EMBL" id="ACF45451.1"/>
    </source>
</evidence>
<feature type="binding site" evidence="3">
    <location>
        <position position="261"/>
    </location>
    <ligand>
        <name>substrate</name>
    </ligand>
</feature>
<evidence type="ECO:0000256" key="2">
    <source>
        <dbReference type="PIRSR" id="PIRSR039026-1"/>
    </source>
</evidence>
<evidence type="ECO:0000313" key="6">
    <source>
        <dbReference type="Proteomes" id="UP000002725"/>
    </source>
</evidence>
<feature type="signal peptide" evidence="4">
    <location>
        <begin position="1"/>
        <end position="31"/>
    </location>
</feature>
<feature type="binding site" evidence="3">
    <location>
        <position position="236"/>
    </location>
    <ligand>
        <name>Na(+)</name>
        <dbReference type="ChEBI" id="CHEBI:29101"/>
    </ligand>
</feature>
<keyword evidence="3" id="KW-0479">Metal-binding</keyword>
<dbReference type="Gene3D" id="3.40.190.10">
    <property type="entry name" value="Periplasmic binding protein-like II"/>
    <property type="match status" value="1"/>
</dbReference>
<reference evidence="5" key="1">
    <citation type="submission" date="2008-06" db="EMBL/GenBank/DDBJ databases">
        <title>Complete sequence of chromosome of Prosthecochloris aestuarii DSM 271.</title>
        <authorList>
            <consortium name="US DOE Joint Genome Institute"/>
            <person name="Lucas S."/>
            <person name="Copeland A."/>
            <person name="Lapidus A."/>
            <person name="Glavina del Rio T."/>
            <person name="Dalin E."/>
            <person name="Tice H."/>
            <person name="Bruce D."/>
            <person name="Goodwin L."/>
            <person name="Pitluck S."/>
            <person name="Schmutz J."/>
            <person name="Larimer F."/>
            <person name="Land M."/>
            <person name="Hauser L."/>
            <person name="Kyrpides N."/>
            <person name="Anderson I."/>
            <person name="Liu Z."/>
            <person name="Li T."/>
            <person name="Zhao F."/>
            <person name="Overmann J."/>
            <person name="Bryant D.A."/>
            <person name="Richardson P."/>
        </authorList>
    </citation>
    <scope>NUCLEOTIDE SEQUENCE [LARGE SCALE GENOMIC DNA]</scope>
    <source>
        <strain evidence="5">DSM 271</strain>
    </source>
</reference>
<dbReference type="GO" id="GO:0055085">
    <property type="term" value="P:transmembrane transport"/>
    <property type="evidence" value="ECO:0007669"/>
    <property type="project" value="InterPro"/>
</dbReference>
<dbReference type="KEGG" id="paa:Paes_0394"/>
<name>B4S4V3_PROA2</name>
<dbReference type="eggNOG" id="COG4663">
    <property type="taxonomic scope" value="Bacteria"/>
</dbReference>